<evidence type="ECO:0000256" key="16">
    <source>
        <dbReference type="ARBA" id="ARBA00023242"/>
    </source>
</evidence>
<keyword evidence="16" id="KW-0539">Nucleus</keyword>
<evidence type="ECO:0000256" key="22">
    <source>
        <dbReference type="ARBA" id="ARBA00043187"/>
    </source>
</evidence>
<keyword evidence="11" id="KW-0227">DNA damage</keyword>
<evidence type="ECO:0000256" key="26">
    <source>
        <dbReference type="SAM" id="SignalP"/>
    </source>
</evidence>
<comment type="subcellular location">
    <subcellularLocation>
        <location evidence="2">Chromosome</location>
    </subcellularLocation>
    <subcellularLocation>
        <location evidence="4">Cytoplasm</location>
    </subcellularLocation>
    <subcellularLocation>
        <location evidence="3">Mitochondrion matrix</location>
    </subcellularLocation>
    <subcellularLocation>
        <location evidence="1">Nucleus</location>
    </subcellularLocation>
</comment>
<evidence type="ECO:0000256" key="3">
    <source>
        <dbReference type="ARBA" id="ARBA00004305"/>
    </source>
</evidence>
<accession>A0A6M2DUL8</accession>
<dbReference type="GO" id="GO:0005694">
    <property type="term" value="C:chromosome"/>
    <property type="evidence" value="ECO:0007669"/>
    <property type="project" value="UniProtKB-SubCell"/>
</dbReference>
<feature type="binding site" evidence="25">
    <location>
        <position position="299"/>
    </location>
    <ligand>
        <name>Mg(2+)</name>
        <dbReference type="ChEBI" id="CHEBI:18420"/>
        <label>1</label>
    </ligand>
</feature>
<dbReference type="InterPro" id="IPR050792">
    <property type="entry name" value="ADP-ribosylglycohydrolase"/>
</dbReference>
<dbReference type="PANTHER" id="PTHR16222:SF24">
    <property type="entry name" value="ADP-RIBOSYLHYDROLASE ARH3"/>
    <property type="match status" value="1"/>
</dbReference>
<evidence type="ECO:0000256" key="6">
    <source>
        <dbReference type="ARBA" id="ARBA00011245"/>
    </source>
</evidence>
<dbReference type="InterPro" id="IPR005502">
    <property type="entry name" value="Ribosyl_crysJ1"/>
</dbReference>
<name>A0A6M2DUL8_XENCH</name>
<evidence type="ECO:0000256" key="15">
    <source>
        <dbReference type="ARBA" id="ARBA00023204"/>
    </source>
</evidence>
<evidence type="ECO:0000256" key="25">
    <source>
        <dbReference type="PIRSR" id="PIRSR605502-1"/>
    </source>
</evidence>
<feature type="binding site" evidence="25">
    <location>
        <position position="302"/>
    </location>
    <ligand>
        <name>Mg(2+)</name>
        <dbReference type="ChEBI" id="CHEBI:18420"/>
        <label>2</label>
    </ligand>
</feature>
<dbReference type="EMBL" id="GIIL01006329">
    <property type="protein sequence ID" value="NOV50055.1"/>
    <property type="molecule type" value="Transcribed_RNA"/>
</dbReference>
<evidence type="ECO:0000256" key="10">
    <source>
        <dbReference type="ARBA" id="ARBA00022723"/>
    </source>
</evidence>
<keyword evidence="8" id="KW-0158">Chromosome</keyword>
<comment type="cofactor">
    <cofactor evidence="25">
        <name>Mg(2+)</name>
        <dbReference type="ChEBI" id="CHEBI:18420"/>
    </cofactor>
    <text evidence="25">Binds 2 magnesium ions per subunit.</text>
</comment>
<evidence type="ECO:0000256" key="19">
    <source>
        <dbReference type="ARBA" id="ARBA00042471"/>
    </source>
</evidence>
<evidence type="ECO:0000256" key="13">
    <source>
        <dbReference type="ARBA" id="ARBA00022842"/>
    </source>
</evidence>
<keyword evidence="12 27" id="KW-0378">Hydrolase</keyword>
<comment type="subunit">
    <text evidence="6">Monomer.</text>
</comment>
<evidence type="ECO:0000256" key="17">
    <source>
        <dbReference type="ARBA" id="ARBA00041057"/>
    </source>
</evidence>
<evidence type="ECO:0000256" key="5">
    <source>
        <dbReference type="ARBA" id="ARBA00010702"/>
    </source>
</evidence>
<keyword evidence="15" id="KW-0234">DNA repair</keyword>
<organism evidence="27">
    <name type="scientific">Xenopsylla cheopis</name>
    <name type="common">Oriental rat flea</name>
    <name type="synonym">Pulex cheopis</name>
    <dbReference type="NCBI Taxonomy" id="163159"/>
    <lineage>
        <taxon>Eukaryota</taxon>
        <taxon>Metazoa</taxon>
        <taxon>Ecdysozoa</taxon>
        <taxon>Arthropoda</taxon>
        <taxon>Hexapoda</taxon>
        <taxon>Insecta</taxon>
        <taxon>Pterygota</taxon>
        <taxon>Neoptera</taxon>
        <taxon>Endopterygota</taxon>
        <taxon>Siphonaptera</taxon>
        <taxon>Pulicidae</taxon>
        <taxon>Xenopsyllinae</taxon>
        <taxon>Xenopsylla</taxon>
    </lineage>
</organism>
<proteinExistence type="inferred from homology"/>
<dbReference type="Gene3D" id="1.10.4080.10">
    <property type="entry name" value="ADP-ribosylation/Crystallin J1"/>
    <property type="match status" value="1"/>
</dbReference>
<evidence type="ECO:0000256" key="2">
    <source>
        <dbReference type="ARBA" id="ARBA00004286"/>
    </source>
</evidence>
<comment type="catalytic activity">
    <reaction evidence="24">
        <text>alpha-NAD(+) + H2O = ADP-D-ribose + nicotinamide + H(+)</text>
        <dbReference type="Rhea" id="RHEA:68792"/>
        <dbReference type="ChEBI" id="CHEBI:15377"/>
        <dbReference type="ChEBI" id="CHEBI:15378"/>
        <dbReference type="ChEBI" id="CHEBI:17154"/>
        <dbReference type="ChEBI" id="CHEBI:57967"/>
        <dbReference type="ChEBI" id="CHEBI:77017"/>
    </reaction>
</comment>
<dbReference type="EC" id="3.2.1.143" evidence="7"/>
<evidence type="ECO:0000313" key="27">
    <source>
        <dbReference type="EMBL" id="NOV50055.1"/>
    </source>
</evidence>
<protein>
    <recommendedName>
        <fullName evidence="17">ADP-ribosylhydrolase ARH3</fullName>
        <ecNumber evidence="7">3.2.1.143</ecNumber>
    </recommendedName>
    <alternativeName>
        <fullName evidence="18">ADP-ribose glycohydrolase ARH3</fullName>
    </alternativeName>
    <alternativeName>
        <fullName evidence="19">ADP-ribosylhydrolase 3</fullName>
    </alternativeName>
    <alternativeName>
        <fullName evidence="22">O-acetyl-ADP-ribose deacetylase ARH3</fullName>
    </alternativeName>
    <alternativeName>
        <fullName evidence="23">Poly(ADP-ribose) glycohydrolase ARH3</fullName>
    </alternativeName>
    <alternativeName>
        <fullName evidence="21">[Protein ADP-ribosylarginine] hydrolase-like protein 2</fullName>
    </alternativeName>
    <alternativeName>
        <fullName evidence="20">[Protein ADP-ribosylserine] hydrolase</fullName>
    </alternativeName>
</protein>
<feature type="binding site" evidence="25">
    <location>
        <position position="62"/>
    </location>
    <ligand>
        <name>Mg(2+)</name>
        <dbReference type="ChEBI" id="CHEBI:18420"/>
        <label>1</label>
    </ligand>
</feature>
<keyword evidence="14" id="KW-0496">Mitochondrion</keyword>
<dbReference type="Pfam" id="PF03747">
    <property type="entry name" value="ADP_ribosyl_GH"/>
    <property type="match status" value="1"/>
</dbReference>
<reference evidence="27" key="1">
    <citation type="submission" date="2020-03" db="EMBL/GenBank/DDBJ databases">
        <title>Transcriptomic Profiling of the Digestive Tract of the Rat Flea, Xenopsylla cheopis, Following Blood Feeding and Infection with Yersinia pestis.</title>
        <authorList>
            <person name="Bland D.M."/>
            <person name="Martens C.A."/>
            <person name="Virtaneva K."/>
            <person name="Kanakabandi K."/>
            <person name="Long D."/>
            <person name="Rosenke R."/>
            <person name="Saturday G.A."/>
            <person name="Hoyt F.H."/>
            <person name="Bruno D.P."/>
            <person name="Ribeiro J.M.C."/>
            <person name="Hinnebusch J."/>
        </authorList>
    </citation>
    <scope>NUCLEOTIDE SEQUENCE</scope>
</reference>
<dbReference type="GO" id="GO:0005634">
    <property type="term" value="C:nucleus"/>
    <property type="evidence" value="ECO:0007669"/>
    <property type="project" value="UniProtKB-SubCell"/>
</dbReference>
<dbReference type="GO" id="GO:0046872">
    <property type="term" value="F:metal ion binding"/>
    <property type="evidence" value="ECO:0007669"/>
    <property type="project" value="UniProtKB-KW"/>
</dbReference>
<evidence type="ECO:0000256" key="24">
    <source>
        <dbReference type="ARBA" id="ARBA00049015"/>
    </source>
</evidence>
<feature type="binding site" evidence="25">
    <location>
        <position position="301"/>
    </location>
    <ligand>
        <name>Mg(2+)</name>
        <dbReference type="ChEBI" id="CHEBI:18420"/>
        <label>1</label>
    </ligand>
</feature>
<dbReference type="GO" id="GO:0006281">
    <property type="term" value="P:DNA repair"/>
    <property type="evidence" value="ECO:0007669"/>
    <property type="project" value="UniProtKB-KW"/>
</dbReference>
<evidence type="ECO:0000256" key="14">
    <source>
        <dbReference type="ARBA" id="ARBA00023128"/>
    </source>
</evidence>
<evidence type="ECO:0000256" key="20">
    <source>
        <dbReference type="ARBA" id="ARBA00042722"/>
    </source>
</evidence>
<keyword evidence="13 25" id="KW-0460">Magnesium</keyword>
<keyword evidence="26" id="KW-0732">Signal</keyword>
<evidence type="ECO:0000256" key="7">
    <source>
        <dbReference type="ARBA" id="ARBA00012255"/>
    </source>
</evidence>
<feature type="binding site" evidence="25">
    <location>
        <position position="63"/>
    </location>
    <ligand>
        <name>Mg(2+)</name>
        <dbReference type="ChEBI" id="CHEBI:18420"/>
        <label>1</label>
    </ligand>
</feature>
<dbReference type="SUPFAM" id="SSF101478">
    <property type="entry name" value="ADP-ribosylglycohydrolase"/>
    <property type="match status" value="1"/>
</dbReference>
<feature type="binding site" evidence="25">
    <location>
        <position position="64"/>
    </location>
    <ligand>
        <name>Mg(2+)</name>
        <dbReference type="ChEBI" id="CHEBI:18420"/>
        <label>1</label>
    </ligand>
</feature>
<keyword evidence="10 25" id="KW-0479">Metal-binding</keyword>
<feature type="chain" id="PRO_5026691230" description="ADP-ribosylhydrolase ARH3" evidence="26">
    <location>
        <begin position="27"/>
        <end position="349"/>
    </location>
</feature>
<evidence type="ECO:0000256" key="12">
    <source>
        <dbReference type="ARBA" id="ARBA00022801"/>
    </source>
</evidence>
<evidence type="ECO:0000256" key="18">
    <source>
        <dbReference type="ARBA" id="ARBA00042398"/>
    </source>
</evidence>
<evidence type="ECO:0000256" key="4">
    <source>
        <dbReference type="ARBA" id="ARBA00004496"/>
    </source>
</evidence>
<sequence length="349" mass="38118">MLMDSKLLASKFRGCLLGALLGDCLGAPYEGEVLGAGAKVVLQKYFDKLEGPYFKCPVKQYTDDTAMTQCIARSLIDQQHLNQHDLAQRFVKEYFLHPKRGYGGAVVEVFHKLRNSKFSDPTGPAREQFSGTGSYGNGAAMRVAPISLFFYQNYDQLVKMAKSSAEITHSHKLGVDGAILQAVAVHQSLEVPSNSSLDTKEFIAKLIEKMSAIEKDDEGLGLEDPQPYVKQLHHVSTMLNSSEIAHETVIEKLGNSVAALYSVPTAIYCFLRSQQPISGIQTDNIFRRALQYSISLGGDTDTIASMAGALVGAHLGHEVIPPNLIRHCENSETIISLANDILDASKNVT</sequence>
<dbReference type="PANTHER" id="PTHR16222">
    <property type="entry name" value="ADP-RIBOSYLGLYCOHYDROLASE"/>
    <property type="match status" value="1"/>
</dbReference>
<dbReference type="GO" id="GO:0140290">
    <property type="term" value="P:peptidyl-serine ADP-deribosylation"/>
    <property type="evidence" value="ECO:0007669"/>
    <property type="project" value="UniProtKB-ARBA"/>
</dbReference>
<comment type="similarity">
    <text evidence="5">Belongs to the ADP-ribosylglycohydrolase family.</text>
</comment>
<evidence type="ECO:0000256" key="8">
    <source>
        <dbReference type="ARBA" id="ARBA00022454"/>
    </source>
</evidence>
<evidence type="ECO:0000256" key="1">
    <source>
        <dbReference type="ARBA" id="ARBA00004123"/>
    </source>
</evidence>
<evidence type="ECO:0000256" key="23">
    <source>
        <dbReference type="ARBA" id="ARBA00043193"/>
    </source>
</evidence>
<dbReference type="GO" id="GO:0004649">
    <property type="term" value="F:poly(ADP-ribose) glycohydrolase activity"/>
    <property type="evidence" value="ECO:0007669"/>
    <property type="project" value="UniProtKB-EC"/>
</dbReference>
<feature type="signal peptide" evidence="26">
    <location>
        <begin position="1"/>
        <end position="26"/>
    </location>
</feature>
<dbReference type="GO" id="GO:0005759">
    <property type="term" value="C:mitochondrial matrix"/>
    <property type="evidence" value="ECO:0007669"/>
    <property type="project" value="UniProtKB-SubCell"/>
</dbReference>
<evidence type="ECO:0000256" key="21">
    <source>
        <dbReference type="ARBA" id="ARBA00042850"/>
    </source>
</evidence>
<evidence type="ECO:0000256" key="9">
    <source>
        <dbReference type="ARBA" id="ARBA00022490"/>
    </source>
</evidence>
<dbReference type="InterPro" id="IPR036705">
    <property type="entry name" value="Ribosyl_crysJ1_sf"/>
</dbReference>
<keyword evidence="9" id="KW-0963">Cytoplasm</keyword>
<evidence type="ECO:0000256" key="11">
    <source>
        <dbReference type="ARBA" id="ARBA00022763"/>
    </source>
</evidence>
<dbReference type="FunFam" id="1.10.4080.10:FF:000001">
    <property type="entry name" value="ADP-ribose glycohydrolase ARH3"/>
    <property type="match status" value="1"/>
</dbReference>
<dbReference type="AlphaFoldDB" id="A0A6M2DUL8"/>